<evidence type="ECO:0008006" key="4">
    <source>
        <dbReference type="Google" id="ProtNLM"/>
    </source>
</evidence>
<keyword evidence="3" id="KW-1185">Reference proteome</keyword>
<evidence type="ECO:0000313" key="2">
    <source>
        <dbReference type="EMBL" id="QNM11677.1"/>
    </source>
</evidence>
<feature type="transmembrane region" description="Helical" evidence="1">
    <location>
        <begin position="7"/>
        <end position="30"/>
    </location>
</feature>
<keyword evidence="1" id="KW-0812">Transmembrane</keyword>
<accession>A0A7G9GLJ5</accession>
<protein>
    <recommendedName>
        <fullName evidence="4">DUF5590 domain-containing protein</fullName>
    </recommendedName>
</protein>
<keyword evidence="1" id="KW-1133">Transmembrane helix</keyword>
<organism evidence="2 3">
    <name type="scientific">[Eubacterium] hominis</name>
    <dbReference type="NCBI Taxonomy" id="2764325"/>
    <lineage>
        <taxon>Bacteria</taxon>
        <taxon>Bacillati</taxon>
        <taxon>Bacillota</taxon>
        <taxon>Erysipelotrichia</taxon>
        <taxon>Erysipelotrichales</taxon>
        <taxon>Erysipelotrichaceae</taxon>
        <taxon>Amedibacillus</taxon>
    </lineage>
</organism>
<proteinExistence type="predicted"/>
<dbReference type="KEGG" id="ehn:H9Q80_15715"/>
<dbReference type="RefSeq" id="WP_117452260.1">
    <property type="nucleotide sequence ID" value="NZ_CP060636.1"/>
</dbReference>
<sequence>MKFNGKSIAFTTLLVIILLAVIFIEIALFITGPSAKYDAKVEKQIQNIQKNYEKIENIQRHVFHYIIYIGEDEDNIVWFNEEGKPIVTKEKATLQKDKAAQEAQKLYGWKDVKVTLGYGYDQPVYVIEANNCEVLLDYDTLKVVYYLDKDVKS</sequence>
<keyword evidence="1" id="KW-0472">Membrane</keyword>
<name>A0A7G9GLJ5_9FIRM</name>
<reference evidence="2 3" key="1">
    <citation type="submission" date="2020-08" db="EMBL/GenBank/DDBJ databases">
        <authorList>
            <person name="Liu C."/>
            <person name="Sun Q."/>
        </authorList>
    </citation>
    <scope>NUCLEOTIDE SEQUENCE [LARGE SCALE GENOMIC DNA]</scope>
    <source>
        <strain evidence="2 3">NSJ-61</strain>
    </source>
</reference>
<evidence type="ECO:0000313" key="3">
    <source>
        <dbReference type="Proteomes" id="UP000515856"/>
    </source>
</evidence>
<dbReference type="EMBL" id="CP060636">
    <property type="protein sequence ID" value="QNM11677.1"/>
    <property type="molecule type" value="Genomic_DNA"/>
</dbReference>
<dbReference type="Proteomes" id="UP000515856">
    <property type="component" value="Chromosome"/>
</dbReference>
<dbReference type="AlphaFoldDB" id="A0A7G9GLJ5"/>
<evidence type="ECO:0000256" key="1">
    <source>
        <dbReference type="SAM" id="Phobius"/>
    </source>
</evidence>
<gene>
    <name evidence="2" type="ORF">H9Q80_15715</name>
</gene>